<gene>
    <name evidence="1" type="ORF">FLK62_05340</name>
    <name evidence="2" type="ORF">J1G54_07455</name>
    <name evidence="3" type="ORF">QBL01_05010</name>
</gene>
<dbReference type="RefSeq" id="WP_021112590.1">
    <property type="nucleotide sequence ID" value="NZ_CP041334.1"/>
</dbReference>
<dbReference type="EMBL" id="CP041334">
    <property type="protein sequence ID" value="QKY72729.1"/>
    <property type="molecule type" value="Genomic_DNA"/>
</dbReference>
<dbReference type="EMBL" id="CP121769">
    <property type="protein sequence ID" value="WGE10936.1"/>
    <property type="molecule type" value="Genomic_DNA"/>
</dbReference>
<evidence type="ECO:0000313" key="4">
    <source>
        <dbReference type="Proteomes" id="UP000509790"/>
    </source>
</evidence>
<evidence type="ECO:0008006" key="5">
    <source>
        <dbReference type="Google" id="ProtNLM"/>
    </source>
</evidence>
<evidence type="ECO:0000313" key="3">
    <source>
        <dbReference type="EMBL" id="WGE10936.1"/>
    </source>
</evidence>
<dbReference type="PROSITE" id="PS51257">
    <property type="entry name" value="PROKAR_LIPOPROTEIN"/>
    <property type="match status" value="1"/>
</dbReference>
<dbReference type="EMBL" id="CP071491">
    <property type="protein sequence ID" value="QSX16222.1"/>
    <property type="molecule type" value="Genomic_DNA"/>
</dbReference>
<sequence>MRYIKHSLCIISMLLISSCAELSEINSKVGDWAGNINQSINSNRQVTEDSITSKRDIDTLYVRIKREIGFATKEEAMKCNPNVDISCKWKEAAITEGGYVHERTPGVYYRMAETFGNKGQYYVDVTLEKDGKGTQIFWKVRGSKSFAAEIKADILKAIK</sequence>
<evidence type="ECO:0000313" key="2">
    <source>
        <dbReference type="EMBL" id="QSX16222.1"/>
    </source>
</evidence>
<dbReference type="AlphaFoldDB" id="A0A084EF37"/>
<dbReference type="Proteomes" id="UP000509790">
    <property type="component" value="Chromosome"/>
</dbReference>
<evidence type="ECO:0000313" key="1">
    <source>
        <dbReference type="EMBL" id="QKY72729.1"/>
    </source>
</evidence>
<organism evidence="1 4">
    <name type="scientific">Glaesserella parasuis</name>
    <name type="common">Haemophilus parasuis</name>
    <dbReference type="NCBI Taxonomy" id="738"/>
    <lineage>
        <taxon>Bacteria</taxon>
        <taxon>Pseudomonadati</taxon>
        <taxon>Pseudomonadota</taxon>
        <taxon>Gammaproteobacteria</taxon>
        <taxon>Pasteurellales</taxon>
        <taxon>Pasteurellaceae</taxon>
        <taxon>Glaesserella</taxon>
    </lineage>
</organism>
<dbReference type="OrthoDB" id="5680089at2"/>
<name>A0A084EF37_GLAPU</name>
<dbReference type="GeneID" id="66619426"/>
<accession>A0A084EF37</accession>
<protein>
    <recommendedName>
        <fullName evidence="5">Lipoprotein</fullName>
    </recommendedName>
</protein>
<reference evidence="3" key="3">
    <citation type="submission" date="2023-04" db="EMBL/GenBank/DDBJ databases">
        <title>Molecular characterization of the Integrative and Conjugative elements harboring multidrug-resistance gene from Glaesserella (Haemophilus) parasuis.</title>
        <authorList>
            <person name="Che Y."/>
            <person name="Zhou L."/>
        </authorList>
    </citation>
    <scope>NUCLEOTIDE SEQUENCE</scope>
    <source>
        <strain evidence="3">Z44</strain>
    </source>
</reference>
<proteinExistence type="predicted"/>
<reference evidence="1 4" key="1">
    <citation type="submission" date="2019-06" db="EMBL/GenBank/DDBJ databases">
        <title>Complete genome sequence of Haemophilus parasuis HPS412.</title>
        <authorList>
            <person name="Yang S."/>
            <person name="Huang C."/>
        </authorList>
    </citation>
    <scope>NUCLEOTIDE SEQUENCE [LARGE SCALE GENOMIC DNA]</scope>
    <source>
        <strain evidence="1 4">HPS412</strain>
    </source>
</reference>
<reference evidence="2" key="2">
    <citation type="submission" date="2021-03" db="EMBL/GenBank/DDBJ databases">
        <title>Characterization of a novel Integrative Conjugative Element in Glaesserella parasuis.</title>
        <authorList>
            <person name="Hu G."/>
            <person name="Sun H."/>
        </authorList>
    </citation>
    <scope>NUCLEOTIDE SEQUENCE</scope>
    <source>
        <strain evidence="2">GHP1807</strain>
    </source>
</reference>
<dbReference type="Proteomes" id="UP001222296">
    <property type="component" value="Chromosome"/>
</dbReference>
<dbReference type="Proteomes" id="UP000662736">
    <property type="component" value="Chromosome"/>
</dbReference>